<gene>
    <name evidence="2" type="ORF">PbB2_02245</name>
</gene>
<evidence type="ECO:0000256" key="1">
    <source>
        <dbReference type="SAM" id="SignalP"/>
    </source>
</evidence>
<reference evidence="2 3" key="1">
    <citation type="journal article" date="2018" name="Genome Announc.">
        <title>Draft Genome Sequence of "Candidatus Phycosocius bacilliformis," an Alphaproteobacterial Ectosymbiont of the Hydrocarbon-Producing Green Alga Botryococcus braunii.</title>
        <authorList>
            <person name="Tanabe Y."/>
            <person name="Yamaguchi H."/>
            <person name="Watanabe M.M."/>
        </authorList>
    </citation>
    <scope>NUCLEOTIDE SEQUENCE [LARGE SCALE GENOMIC DNA]</scope>
    <source>
        <strain evidence="2 3">BOTRYCO-2</strain>
    </source>
</reference>
<dbReference type="Proteomes" id="UP000245086">
    <property type="component" value="Unassembled WGS sequence"/>
</dbReference>
<protein>
    <submittedName>
        <fullName evidence="2">Uncharacterized protein</fullName>
    </submittedName>
</protein>
<feature type="chain" id="PRO_5015150729" evidence="1">
    <location>
        <begin position="24"/>
        <end position="408"/>
    </location>
</feature>
<dbReference type="RefSeq" id="WP_133245792.1">
    <property type="nucleotide sequence ID" value="NZ_BFBR01000007.1"/>
</dbReference>
<evidence type="ECO:0000313" key="2">
    <source>
        <dbReference type="EMBL" id="GBF58559.1"/>
    </source>
</evidence>
<dbReference type="OrthoDB" id="7628765at2"/>
<keyword evidence="1" id="KW-0732">Signal</keyword>
<accession>A0A2P2EBY1</accession>
<proteinExistence type="predicted"/>
<dbReference type="EMBL" id="BFBR01000007">
    <property type="protein sequence ID" value="GBF58559.1"/>
    <property type="molecule type" value="Genomic_DNA"/>
</dbReference>
<dbReference type="AlphaFoldDB" id="A0A2P2EBY1"/>
<feature type="signal peptide" evidence="1">
    <location>
        <begin position="1"/>
        <end position="23"/>
    </location>
</feature>
<organism evidence="2 3">
    <name type="scientific">Candidatus Phycosocius bacilliformis</name>
    <dbReference type="NCBI Taxonomy" id="1445552"/>
    <lineage>
        <taxon>Bacteria</taxon>
        <taxon>Pseudomonadati</taxon>
        <taxon>Pseudomonadota</taxon>
        <taxon>Alphaproteobacteria</taxon>
        <taxon>Caulobacterales</taxon>
        <taxon>Caulobacterales incertae sedis</taxon>
        <taxon>Candidatus Phycosocius</taxon>
    </lineage>
</organism>
<sequence>MAQLKTLLATAAALALVPALASAQQAPYEVLNGQVHIGDAISGLRVEFQSSHGSTTNNLSVGNTMSARAVEQSMNVDNSQILKGRVAATNVVTGGEARGVTQSAAVAHGNAAQVEGCCGTTDLTSEQIVHDGSTIQAGSAITVGSADYLVSGAQATANAFGGYTNHGYSDNAVTQVSGANVTAYSQVEACCNNGATTSNAIAAANSARWSGESATIFANVTQANRGAVAASSEVREKSATNVSSGASAGGNLAEIQNKWGYAQLSGEQDNAGAISSSSEVTLDIFNGFAMSGANSVGNSALLSNLGSDVSLFMDQNNRGDITASASLSASSATGGVGQVNASAVGNAMTAYSCASCGNESVLVEGRSTQYNSGNVTANVSFQGGNMGMISASGSAIGNSATFVAQRSQ</sequence>
<evidence type="ECO:0000313" key="3">
    <source>
        <dbReference type="Proteomes" id="UP000245086"/>
    </source>
</evidence>
<keyword evidence="3" id="KW-1185">Reference proteome</keyword>
<dbReference type="InterPro" id="IPR049860">
    <property type="entry name" value="Holdfast_HfaD"/>
</dbReference>
<name>A0A2P2EBY1_9PROT</name>
<dbReference type="NCBIfam" id="NF037936">
    <property type="entry name" value="holdfast_HfaD"/>
    <property type="match status" value="1"/>
</dbReference>
<comment type="caution">
    <text evidence="2">The sequence shown here is derived from an EMBL/GenBank/DDBJ whole genome shotgun (WGS) entry which is preliminary data.</text>
</comment>